<evidence type="ECO:0000313" key="4">
    <source>
        <dbReference type="Proteomes" id="UP000004358"/>
    </source>
</evidence>
<feature type="coiled-coil region" evidence="1">
    <location>
        <begin position="129"/>
        <end position="177"/>
    </location>
</feature>
<comment type="caution">
    <text evidence="3">The sequence shown here is derived from an EMBL/GenBank/DDBJ whole genome shotgun (WGS) entry which is preliminary data.</text>
</comment>
<evidence type="ECO:0000313" key="3">
    <source>
        <dbReference type="EMBL" id="EAQ80582.1"/>
    </source>
</evidence>
<dbReference type="OrthoDB" id="2081291at2"/>
<dbReference type="eggNOG" id="ENOG502ZAU0">
    <property type="taxonomic scope" value="Bacteria"/>
</dbReference>
<feature type="region of interest" description="Disordered" evidence="2">
    <location>
        <begin position="582"/>
        <end position="617"/>
    </location>
</feature>
<evidence type="ECO:0000256" key="2">
    <source>
        <dbReference type="SAM" id="MobiDB-lite"/>
    </source>
</evidence>
<organism evidence="3 4">
    <name type="scientific">Blastopirellula marina DSM 3645</name>
    <dbReference type="NCBI Taxonomy" id="314230"/>
    <lineage>
        <taxon>Bacteria</taxon>
        <taxon>Pseudomonadati</taxon>
        <taxon>Planctomycetota</taxon>
        <taxon>Planctomycetia</taxon>
        <taxon>Pirellulales</taxon>
        <taxon>Pirellulaceae</taxon>
        <taxon>Blastopirellula</taxon>
    </lineage>
</organism>
<accession>A3ZSC2</accession>
<dbReference type="STRING" id="314230.DSM3645_14590"/>
<reference evidence="3 4" key="1">
    <citation type="submission" date="2006-02" db="EMBL/GenBank/DDBJ databases">
        <authorList>
            <person name="Amann R."/>
            <person name="Ferriera S."/>
            <person name="Johnson J."/>
            <person name="Kravitz S."/>
            <person name="Halpern A."/>
            <person name="Remington K."/>
            <person name="Beeson K."/>
            <person name="Tran B."/>
            <person name="Rogers Y.-H."/>
            <person name="Friedman R."/>
            <person name="Venter J.C."/>
        </authorList>
    </citation>
    <scope>NUCLEOTIDE SEQUENCE [LARGE SCALE GENOMIC DNA]</scope>
    <source>
        <strain evidence="3 4">DSM 3645</strain>
    </source>
</reference>
<dbReference type="EMBL" id="AANZ01000008">
    <property type="protein sequence ID" value="EAQ80582.1"/>
    <property type="molecule type" value="Genomic_DNA"/>
</dbReference>
<dbReference type="RefSeq" id="WP_002650816.1">
    <property type="nucleotide sequence ID" value="NZ_CH672376.1"/>
</dbReference>
<dbReference type="Proteomes" id="UP000004358">
    <property type="component" value="Unassembled WGS sequence"/>
</dbReference>
<protein>
    <submittedName>
        <fullName evidence="3">Uncharacterized protein</fullName>
    </submittedName>
</protein>
<dbReference type="HOGENOM" id="CLU_010400_0_0_0"/>
<dbReference type="NCBIfam" id="NF041065">
    <property type="entry name" value="DpdH"/>
    <property type="match status" value="1"/>
</dbReference>
<proteinExistence type="predicted"/>
<evidence type="ECO:0000256" key="1">
    <source>
        <dbReference type="SAM" id="Coils"/>
    </source>
</evidence>
<keyword evidence="1" id="KW-0175">Coiled coil</keyword>
<dbReference type="AlphaFoldDB" id="A3ZSC2"/>
<sequence length="1054" mass="118008">MSLSDFWPTERNVLECIKPEAENPRDEVFLAIHQPMRLERRHLKNHSKSPATEHDLLTALLSNDIPSGTLLIPIVGASGIGKSHIVRWLDVQLRQRKDLEKRHVIRIPKSSSLKSVLRRILEGLDGVQYKQIRKELDSAREKLTGIQSEELVFSHLVISVRTRVDDAKKRKAKAKENGEKPDSEDERWIAVGDDRKLPSILQDPETRKLFISTKDRRGIVTELSRRLTEDSESDELPRNRFEPADFEIPGILQTDIAKAGENAQKYLRTLCRSDGRAQADAIELLNAIVDEAIAPLASPSDNSLSDIFYEIRRELLNEDRELVLLVEDFAVLAGIQGALLDAMVKEGIRDGEQQICTLRTALAVTEGYLKDFDTVETRAQHAWHILESSNEDESQTIARMCSFTGAYLNAARFGAARLSEHLPEDAIDQSWVPNFKDEVSLASDESTQLEAFGTCEHERSLFPFNIDAIRQIADSKMRDSDGNLMFKPRTIIKDMLIPVLKDHRNEYLSGSFPPAAPLLGYGVDEIDPKLRSQINELQRDAVTQKRLYAIVRFWGDNPDRLEGMSAPEGIFQAFQLPELSNGSFPSPPPSVKPITTANGPGGDVHAPTPTQPASPEPAKVPWIPEEIQKWFDLFGKWAGGQDLTQKEANSLRSEILDLVSSAVDWDAELLSEDIPKSAQEWVYLPRSRGASNCDAENASIIVATDQEFEVNDLPVVSLLRAVVRHRFHKGWNYEEADEDFSRLANFIEHARPRLTTWLRNNYRNVKGDPSPVLTQTLLLGSRILNIENSHAQEDASLVDAVFARGKTAFESGNSPWEMLRRESQEHRERLRTELMVRVCARQGSGEKVFAVDAASILENIKSLKSEWKVDQRLDKSADKEIPEIASHVKAISKDLDKAASNRRKQILDEWKKVEAQIGTTPDKSALIDEAQRLIETGKQYGFRPSVGSSADLSRLVESFRDAAIKTCLEHVTKIQAEADGGALLSALAQFDESTLGLLIDFTIQIGAYAADVIGKSDGKLRVLGDDIITSAVQDFEKRLDTFDSSLLKSRGANL</sequence>
<gene>
    <name evidence="3" type="ORF">DSM3645_14590</name>
</gene>
<name>A3ZSC2_9BACT</name>